<protein>
    <submittedName>
        <fullName evidence="2">Uncharacterized protein</fullName>
    </submittedName>
</protein>
<evidence type="ECO:0000256" key="1">
    <source>
        <dbReference type="SAM" id="MobiDB-lite"/>
    </source>
</evidence>
<evidence type="ECO:0000313" key="2">
    <source>
        <dbReference type="EMBL" id="EKG13443.1"/>
    </source>
</evidence>
<sequence>MLQIRQIQHGQHLALPGDGHLVGAALPAAHAQFLVREALQLERLVRAPLEAGVGVEAAALLEEADERLDGPGEQNDEAAGREDEGEEEDGEVGVRGGEDALETGMSI</sequence>
<organism evidence="2 3">
    <name type="scientific">Macrophomina phaseolina (strain MS6)</name>
    <name type="common">Charcoal rot fungus</name>
    <dbReference type="NCBI Taxonomy" id="1126212"/>
    <lineage>
        <taxon>Eukaryota</taxon>
        <taxon>Fungi</taxon>
        <taxon>Dikarya</taxon>
        <taxon>Ascomycota</taxon>
        <taxon>Pezizomycotina</taxon>
        <taxon>Dothideomycetes</taxon>
        <taxon>Dothideomycetes incertae sedis</taxon>
        <taxon>Botryosphaeriales</taxon>
        <taxon>Botryosphaeriaceae</taxon>
        <taxon>Macrophomina</taxon>
    </lineage>
</organism>
<dbReference type="EMBL" id="AHHD01000413">
    <property type="protein sequence ID" value="EKG13443.1"/>
    <property type="molecule type" value="Genomic_DNA"/>
</dbReference>
<gene>
    <name evidence="2" type="ORF">MPH_09469</name>
</gene>
<reference evidence="2 3" key="1">
    <citation type="journal article" date="2012" name="BMC Genomics">
        <title>Tools to kill: Genome of one of the most destructive plant pathogenic fungi Macrophomina phaseolina.</title>
        <authorList>
            <person name="Islam M.S."/>
            <person name="Haque M.S."/>
            <person name="Islam M.M."/>
            <person name="Emdad E.M."/>
            <person name="Halim A."/>
            <person name="Hossen Q.M.M."/>
            <person name="Hossain M.Z."/>
            <person name="Ahmed B."/>
            <person name="Rahim S."/>
            <person name="Rahman M.S."/>
            <person name="Alam M.M."/>
            <person name="Hou S."/>
            <person name="Wan X."/>
            <person name="Saito J.A."/>
            <person name="Alam M."/>
        </authorList>
    </citation>
    <scope>NUCLEOTIDE SEQUENCE [LARGE SCALE GENOMIC DNA]</scope>
    <source>
        <strain evidence="2 3">MS6</strain>
    </source>
</reference>
<dbReference type="VEuPathDB" id="FungiDB:MPH_09469"/>
<accession>K2RFR9</accession>
<dbReference type="InParanoid" id="K2RFR9"/>
<feature type="region of interest" description="Disordered" evidence="1">
    <location>
        <begin position="63"/>
        <end position="107"/>
    </location>
</feature>
<name>K2RFR9_MACPH</name>
<proteinExistence type="predicted"/>
<dbReference type="AlphaFoldDB" id="K2RFR9"/>
<dbReference type="HOGENOM" id="CLU_2210537_0_0_1"/>
<evidence type="ECO:0000313" key="3">
    <source>
        <dbReference type="Proteomes" id="UP000007129"/>
    </source>
</evidence>
<dbReference type="Proteomes" id="UP000007129">
    <property type="component" value="Unassembled WGS sequence"/>
</dbReference>
<comment type="caution">
    <text evidence="2">The sequence shown here is derived from an EMBL/GenBank/DDBJ whole genome shotgun (WGS) entry which is preliminary data.</text>
</comment>